<accession>A0ABU4KFC8</accession>
<organism evidence="2 3">
    <name type="scientific">Streptomyces roseolus</name>
    <dbReference type="NCBI Taxonomy" id="67358"/>
    <lineage>
        <taxon>Bacteria</taxon>
        <taxon>Bacillati</taxon>
        <taxon>Actinomycetota</taxon>
        <taxon>Actinomycetes</taxon>
        <taxon>Kitasatosporales</taxon>
        <taxon>Streptomycetaceae</taxon>
        <taxon>Streptomyces</taxon>
    </lineage>
</organism>
<comment type="caution">
    <text evidence="2">The sequence shown here is derived from an EMBL/GenBank/DDBJ whole genome shotgun (WGS) entry which is preliminary data.</text>
</comment>
<dbReference type="InterPro" id="IPR051908">
    <property type="entry name" value="Ribosomal_N-acetyltransferase"/>
</dbReference>
<dbReference type="InterPro" id="IPR016181">
    <property type="entry name" value="Acyl_CoA_acyltransferase"/>
</dbReference>
<feature type="domain" description="N-acetyltransferase" evidence="1">
    <location>
        <begin position="18"/>
        <end position="179"/>
    </location>
</feature>
<dbReference type="Gene3D" id="3.40.630.30">
    <property type="match status" value="1"/>
</dbReference>
<sequence>MIASTTLHSAPTPHAPGLVLRPWCAEDVPALAGTTRDPALRRWASLPAEGERRRWVRDRERDWAAGVRFGFAVLEAPDDAAARLVGGVVLKEVAAGGPSAQVGYWTAADARGRGVASRALDAVTDWAFATFRSGGLERLELLHQVDNAASCRVAARCGYAFDRVLPSFPPAFPLDGHLHIRRGR</sequence>
<protein>
    <submittedName>
        <fullName evidence="2">GNAT family N-acetyltransferase</fullName>
    </submittedName>
</protein>
<dbReference type="SUPFAM" id="SSF55729">
    <property type="entry name" value="Acyl-CoA N-acyltransferases (Nat)"/>
    <property type="match status" value="1"/>
</dbReference>
<dbReference type="PROSITE" id="PS51186">
    <property type="entry name" value="GNAT"/>
    <property type="match status" value="1"/>
</dbReference>
<evidence type="ECO:0000313" key="3">
    <source>
        <dbReference type="Proteomes" id="UP001278571"/>
    </source>
</evidence>
<name>A0ABU4KFC8_9ACTN</name>
<proteinExistence type="predicted"/>
<gene>
    <name evidence="2" type="ORF">R2363_30405</name>
</gene>
<dbReference type="PANTHER" id="PTHR43441">
    <property type="entry name" value="RIBOSOMAL-PROTEIN-SERINE ACETYLTRANSFERASE"/>
    <property type="match status" value="1"/>
</dbReference>
<dbReference type="InterPro" id="IPR000182">
    <property type="entry name" value="GNAT_dom"/>
</dbReference>
<reference evidence="2 3" key="1">
    <citation type="submission" date="2023-10" db="EMBL/GenBank/DDBJ databases">
        <authorList>
            <person name="Wang X.X."/>
        </authorList>
    </citation>
    <scope>NUCLEOTIDE SEQUENCE [LARGE SCALE GENOMIC DNA]</scope>
    <source>
        <strain evidence="2 3">NBRC 12816</strain>
    </source>
</reference>
<dbReference type="RefSeq" id="WP_319012643.1">
    <property type="nucleotide sequence ID" value="NZ_JAWJZF010000492.1"/>
</dbReference>
<keyword evidence="3" id="KW-1185">Reference proteome</keyword>
<dbReference type="Proteomes" id="UP001278571">
    <property type="component" value="Unassembled WGS sequence"/>
</dbReference>
<dbReference type="CDD" id="cd04301">
    <property type="entry name" value="NAT_SF"/>
    <property type="match status" value="1"/>
</dbReference>
<evidence type="ECO:0000313" key="2">
    <source>
        <dbReference type="EMBL" id="MDX2296478.1"/>
    </source>
</evidence>
<evidence type="ECO:0000259" key="1">
    <source>
        <dbReference type="PROSITE" id="PS51186"/>
    </source>
</evidence>
<dbReference type="EMBL" id="JAWJZF010000492">
    <property type="protein sequence ID" value="MDX2296478.1"/>
    <property type="molecule type" value="Genomic_DNA"/>
</dbReference>
<dbReference type="Pfam" id="PF13302">
    <property type="entry name" value="Acetyltransf_3"/>
    <property type="match status" value="1"/>
</dbReference>
<dbReference type="PANTHER" id="PTHR43441:SF10">
    <property type="entry name" value="ACETYLTRANSFERASE"/>
    <property type="match status" value="1"/>
</dbReference>